<feature type="compositionally biased region" description="Basic and acidic residues" evidence="1">
    <location>
        <begin position="70"/>
        <end position="79"/>
    </location>
</feature>
<feature type="compositionally biased region" description="Basic and acidic residues" evidence="1">
    <location>
        <begin position="34"/>
        <end position="44"/>
    </location>
</feature>
<feature type="region of interest" description="Disordered" evidence="1">
    <location>
        <begin position="204"/>
        <end position="237"/>
    </location>
</feature>
<feature type="compositionally biased region" description="Basic residues" evidence="1">
    <location>
        <begin position="101"/>
        <end position="111"/>
    </location>
</feature>
<feature type="compositionally biased region" description="Low complexity" evidence="1">
    <location>
        <begin position="288"/>
        <end position="298"/>
    </location>
</feature>
<feature type="region of interest" description="Disordered" evidence="1">
    <location>
        <begin position="1"/>
        <end position="122"/>
    </location>
</feature>
<feature type="compositionally biased region" description="Basic and acidic residues" evidence="1">
    <location>
        <begin position="362"/>
        <end position="378"/>
    </location>
</feature>
<sequence>DEQEHDERCGARPPRRGDLRVAQDDGPDPAPHVPRADGLRDARGLLRGGHPGGVLRPGVQPGPRFRGRARHCDTARDLRLPQAPEVPALRLRDGRRPAPRRDHHGGLRRRRAALDRHRSRSGAALRVRQATGGHCARGLLRRTPAERDEDLLEVPWLSGRPRRPRLCPARPRDRARLRGDILHRRLYRGGEALPARAARRLRGSRVHARREVRVSEGVPDRPAHGLHGPHGLDGRRVPGVAVEGRHRLRGAYREGAGGDDAREARVPAGGPHGLYLLQPRREDRVRGRGAPARAVLRPDLADTPRRDGLQRPFRRPYSGRGRHDLLVPRLRKRGHDDGDDARHGDPAAVYQLRQEQPGGQRDLARPATGDRDALESRRLQGGLPV</sequence>
<proteinExistence type="predicted"/>
<evidence type="ECO:0000256" key="1">
    <source>
        <dbReference type="SAM" id="MobiDB-lite"/>
    </source>
</evidence>
<accession>A0A6J4RPD5</accession>
<feature type="compositionally biased region" description="Basic and acidic residues" evidence="1">
    <location>
        <begin position="90"/>
        <end position="100"/>
    </location>
</feature>
<dbReference type="EMBL" id="CADCVI010000173">
    <property type="protein sequence ID" value="CAA9478864.1"/>
    <property type="molecule type" value="Genomic_DNA"/>
</dbReference>
<feature type="non-terminal residue" evidence="2">
    <location>
        <position position="385"/>
    </location>
</feature>
<dbReference type="AlphaFoldDB" id="A0A6J4RPD5"/>
<reference evidence="2" key="1">
    <citation type="submission" date="2020-02" db="EMBL/GenBank/DDBJ databases">
        <authorList>
            <person name="Meier V. D."/>
        </authorList>
    </citation>
    <scope>NUCLEOTIDE SEQUENCE</scope>
    <source>
        <strain evidence="2">AVDCRST_MAG25</strain>
    </source>
</reference>
<evidence type="ECO:0000313" key="2">
    <source>
        <dbReference type="EMBL" id="CAA9478864.1"/>
    </source>
</evidence>
<feature type="compositionally biased region" description="Basic and acidic residues" evidence="1">
    <location>
        <begin position="1"/>
        <end position="23"/>
    </location>
</feature>
<feature type="region of interest" description="Disordered" evidence="1">
    <location>
        <begin position="249"/>
        <end position="385"/>
    </location>
</feature>
<feature type="compositionally biased region" description="Basic and acidic residues" evidence="1">
    <location>
        <begin position="334"/>
        <end position="345"/>
    </location>
</feature>
<feature type="compositionally biased region" description="Basic and acidic residues" evidence="1">
    <location>
        <begin position="299"/>
        <end position="309"/>
    </location>
</feature>
<organism evidence="2">
    <name type="scientific">uncultured Rubrobacteraceae bacterium</name>
    <dbReference type="NCBI Taxonomy" id="349277"/>
    <lineage>
        <taxon>Bacteria</taxon>
        <taxon>Bacillati</taxon>
        <taxon>Actinomycetota</taxon>
        <taxon>Rubrobacteria</taxon>
        <taxon>Rubrobacterales</taxon>
        <taxon>Rubrobacteraceae</taxon>
        <taxon>environmental samples</taxon>
    </lineage>
</organism>
<gene>
    <name evidence="2" type="ORF">AVDCRST_MAG25-2629</name>
</gene>
<name>A0A6J4RPD5_9ACTN</name>
<feature type="compositionally biased region" description="Basic and acidic residues" evidence="1">
    <location>
        <begin position="209"/>
        <end position="223"/>
    </location>
</feature>
<protein>
    <submittedName>
        <fullName evidence="2">Rod shape-determining protein RodA</fullName>
    </submittedName>
</protein>
<feature type="non-terminal residue" evidence="2">
    <location>
        <position position="1"/>
    </location>
</feature>